<keyword evidence="2" id="KW-0732">Signal</keyword>
<dbReference type="PROSITE" id="PS51257">
    <property type="entry name" value="PROKAR_LIPOPROTEIN"/>
    <property type="match status" value="1"/>
</dbReference>
<dbReference type="RefSeq" id="WP_079164643.1">
    <property type="nucleotide sequence ID" value="NZ_CP016438.1"/>
</dbReference>
<evidence type="ECO:0000313" key="3">
    <source>
        <dbReference type="EMBL" id="ANS66267.1"/>
    </source>
</evidence>
<dbReference type="EMBL" id="CP016438">
    <property type="protein sequence ID" value="ANS66267.1"/>
    <property type="molecule type" value="Genomic_DNA"/>
</dbReference>
<feature type="compositionally biased region" description="Basic and acidic residues" evidence="1">
    <location>
        <begin position="60"/>
        <end position="73"/>
    </location>
</feature>
<sequence length="189" mass="19364">MTTTMRPARRRGARALAAAAVAGSLALAAAGCGESGDYAVPDRVCGVPVDADTLSPLLPDGEKLTESRRDKGPGSKSCRVTVDDTLVVYLAGDITDRGTDAVSPGDRGLRRLGEPALVQGVGDKAAVADGGAKAMASCTYKGEPRQFVGLVQLEADAPVPAKTPERRDALLAFLKSWFPAAGEAQGCAP</sequence>
<feature type="signal peptide" evidence="2">
    <location>
        <begin position="1"/>
        <end position="28"/>
    </location>
</feature>
<name>A0A1B1MCR5_STRLN</name>
<feature type="region of interest" description="Disordered" evidence="1">
    <location>
        <begin position="56"/>
        <end position="77"/>
    </location>
</feature>
<accession>A0A1B1MCR5</accession>
<evidence type="ECO:0000313" key="4">
    <source>
        <dbReference type="Proteomes" id="UP000092598"/>
    </source>
</evidence>
<dbReference type="OrthoDB" id="4337996at2"/>
<dbReference type="Proteomes" id="UP000092598">
    <property type="component" value="Chromosome"/>
</dbReference>
<dbReference type="AlphaFoldDB" id="A0A1B1MCR5"/>
<dbReference type="STRING" id="1915.SLINC_4043"/>
<proteinExistence type="predicted"/>
<organism evidence="3 4">
    <name type="scientific">Streptomyces lincolnensis</name>
    <dbReference type="NCBI Taxonomy" id="1915"/>
    <lineage>
        <taxon>Bacteria</taxon>
        <taxon>Bacillati</taxon>
        <taxon>Actinomycetota</taxon>
        <taxon>Actinomycetes</taxon>
        <taxon>Kitasatosporales</taxon>
        <taxon>Streptomycetaceae</taxon>
        <taxon>Streptomyces</taxon>
    </lineage>
</organism>
<evidence type="ECO:0000256" key="1">
    <source>
        <dbReference type="SAM" id="MobiDB-lite"/>
    </source>
</evidence>
<feature type="chain" id="PRO_5043792053" evidence="2">
    <location>
        <begin position="29"/>
        <end position="189"/>
    </location>
</feature>
<protein>
    <submittedName>
        <fullName evidence="3">Uncharacterized protein</fullName>
    </submittedName>
</protein>
<evidence type="ECO:0000256" key="2">
    <source>
        <dbReference type="SAM" id="SignalP"/>
    </source>
</evidence>
<gene>
    <name evidence="3" type="ORF">SLINC_4043</name>
</gene>
<dbReference type="KEGG" id="sls:SLINC_4043"/>
<reference evidence="3 4" key="1">
    <citation type="submission" date="2016-07" db="EMBL/GenBank/DDBJ databases">
        <title>Enhancement of antibiotic productionsby engineered nitrateutilization in actinobacteria.</title>
        <authorList>
            <person name="Meng S.C."/>
        </authorList>
    </citation>
    <scope>NUCLEOTIDE SEQUENCE [LARGE SCALE GENOMIC DNA]</scope>
    <source>
        <strain evidence="3 4">NRRL 2936</strain>
    </source>
</reference>
<keyword evidence="4" id="KW-1185">Reference proteome</keyword>